<dbReference type="PRINTS" id="PR00177">
    <property type="entry name" value="NMDARECEPTOR"/>
</dbReference>
<comment type="similarity">
    <text evidence="2">Belongs to the glutamate-gated ion channel (TC 1.A.10.1) family.</text>
</comment>
<keyword evidence="10" id="KW-0675">Receptor</keyword>
<accession>A0ABQ8U3K4</accession>
<evidence type="ECO:0000259" key="17">
    <source>
        <dbReference type="SMART" id="SM00079"/>
    </source>
</evidence>
<evidence type="ECO:0000256" key="12">
    <source>
        <dbReference type="ARBA" id="ARBA00023257"/>
    </source>
</evidence>
<reference evidence="19 20" key="1">
    <citation type="journal article" date="2022" name="Allergy">
        <title>Genome assembly and annotation of Periplaneta americana reveal a comprehensive cockroach allergen profile.</title>
        <authorList>
            <person name="Wang L."/>
            <person name="Xiong Q."/>
            <person name="Saelim N."/>
            <person name="Wang L."/>
            <person name="Nong W."/>
            <person name="Wan A.T."/>
            <person name="Shi M."/>
            <person name="Liu X."/>
            <person name="Cao Q."/>
            <person name="Hui J.H.L."/>
            <person name="Sookrung N."/>
            <person name="Leung T.F."/>
            <person name="Tungtrongchitr A."/>
            <person name="Tsui S.K.W."/>
        </authorList>
    </citation>
    <scope>NUCLEOTIDE SEQUENCE [LARGE SCALE GENOMIC DNA]</scope>
    <source>
        <strain evidence="19">PWHHKU_190912</strain>
    </source>
</reference>
<dbReference type="Pfam" id="PF00060">
    <property type="entry name" value="Lig_chan"/>
    <property type="match status" value="1"/>
</dbReference>
<dbReference type="Gene3D" id="1.10.287.70">
    <property type="match status" value="1"/>
</dbReference>
<evidence type="ECO:0000256" key="7">
    <source>
        <dbReference type="ARBA" id="ARBA00023018"/>
    </source>
</evidence>
<evidence type="ECO:0000256" key="13">
    <source>
        <dbReference type="ARBA" id="ARBA00023286"/>
    </source>
</evidence>
<keyword evidence="12" id="KW-0628">Postsynaptic cell membrane</keyword>
<dbReference type="Gene3D" id="3.40.50.2300">
    <property type="match status" value="2"/>
</dbReference>
<organism evidence="19 20">
    <name type="scientific">Periplaneta americana</name>
    <name type="common">American cockroach</name>
    <name type="synonym">Blatta americana</name>
    <dbReference type="NCBI Taxonomy" id="6978"/>
    <lineage>
        <taxon>Eukaryota</taxon>
        <taxon>Metazoa</taxon>
        <taxon>Ecdysozoa</taxon>
        <taxon>Arthropoda</taxon>
        <taxon>Hexapoda</taxon>
        <taxon>Insecta</taxon>
        <taxon>Pterygota</taxon>
        <taxon>Neoptera</taxon>
        <taxon>Polyneoptera</taxon>
        <taxon>Dictyoptera</taxon>
        <taxon>Blattodea</taxon>
        <taxon>Blattoidea</taxon>
        <taxon>Blattidae</taxon>
        <taxon>Blattinae</taxon>
        <taxon>Periplaneta</taxon>
    </lineage>
</organism>
<evidence type="ECO:0000256" key="10">
    <source>
        <dbReference type="ARBA" id="ARBA00023170"/>
    </source>
</evidence>
<dbReference type="Gene3D" id="3.40.190.10">
    <property type="entry name" value="Periplasmic binding protein-like II"/>
    <property type="match status" value="2"/>
</dbReference>
<evidence type="ECO:0000256" key="3">
    <source>
        <dbReference type="ARBA" id="ARBA00022448"/>
    </source>
</evidence>
<evidence type="ECO:0000256" key="11">
    <source>
        <dbReference type="ARBA" id="ARBA00023180"/>
    </source>
</evidence>
<evidence type="ECO:0000256" key="16">
    <source>
        <dbReference type="SAM" id="Phobius"/>
    </source>
</evidence>
<evidence type="ECO:0000313" key="19">
    <source>
        <dbReference type="EMBL" id="KAJ4452356.1"/>
    </source>
</evidence>
<dbReference type="EMBL" id="JAJSOF020000001">
    <property type="protein sequence ID" value="KAJ4452356.1"/>
    <property type="molecule type" value="Genomic_DNA"/>
</dbReference>
<evidence type="ECO:0000256" key="9">
    <source>
        <dbReference type="ARBA" id="ARBA00023136"/>
    </source>
</evidence>
<evidence type="ECO:0000256" key="6">
    <source>
        <dbReference type="ARBA" id="ARBA00022989"/>
    </source>
</evidence>
<keyword evidence="13" id="KW-1071">Ligand-gated ion channel</keyword>
<feature type="domain" description="Ionotropic glutamate receptor C-terminal" evidence="17">
    <location>
        <begin position="394"/>
        <end position="761"/>
    </location>
</feature>
<dbReference type="SUPFAM" id="SSF53850">
    <property type="entry name" value="Periplasmic binding protein-like II"/>
    <property type="match status" value="1"/>
</dbReference>
<evidence type="ECO:0000256" key="8">
    <source>
        <dbReference type="ARBA" id="ARBA00023065"/>
    </source>
</evidence>
<keyword evidence="3" id="KW-0813">Transport</keyword>
<dbReference type="SMART" id="SM00918">
    <property type="entry name" value="Lig_chan-Glu_bd"/>
    <property type="match status" value="1"/>
</dbReference>
<dbReference type="PANTHER" id="PTHR18966">
    <property type="entry name" value="IONOTROPIC GLUTAMATE RECEPTOR"/>
    <property type="match status" value="1"/>
</dbReference>
<gene>
    <name evidence="19" type="ORF">ANN_03889</name>
</gene>
<keyword evidence="11" id="KW-0325">Glycoprotein</keyword>
<keyword evidence="9 16" id="KW-0472">Membrane</keyword>
<dbReference type="InterPro" id="IPR001828">
    <property type="entry name" value="ANF_lig-bd_rcpt"/>
</dbReference>
<comment type="caution">
    <text evidence="19">The sequence shown here is derived from an EMBL/GenBank/DDBJ whole genome shotgun (WGS) entry which is preliminary data.</text>
</comment>
<dbReference type="SUPFAM" id="SSF53822">
    <property type="entry name" value="Periplasmic binding protein-like I"/>
    <property type="match status" value="1"/>
</dbReference>
<keyword evidence="7" id="KW-0770">Synapse</keyword>
<keyword evidence="6 16" id="KW-1133">Transmembrane helix</keyword>
<dbReference type="InterPro" id="IPR001320">
    <property type="entry name" value="Iontro_rcpt_C"/>
</dbReference>
<keyword evidence="14" id="KW-0407">Ion channel</keyword>
<dbReference type="InterPro" id="IPR015683">
    <property type="entry name" value="Ionotropic_Glu_rcpt"/>
</dbReference>
<feature type="non-terminal residue" evidence="19">
    <location>
        <position position="1"/>
    </location>
</feature>
<sequence>NPNAGVAGGLFLNTDDKEERVFQYSAHTINSDSQILRKTLLAIPERVNQDNSLQVSQTVCSLLEKGVAGIFGPRVSATSPHVQSICDTMDIPHVETSWGTNHRRQDFLVNLYPHSSTLAKLYVEMVSAWGWKSFTLLYEDAASLVRLSSLLQMFDSSGQAFTMRQLDPHGNHRDVLRAMRQSGERNIVLDCSVEGLPEVLKQAQQIGLMTSDQSYIITCLDLHTIDLEPYQHGGTNITGLRMVDPDSEIVQMAVKHWGDLESRRGRSLGITPHDITVSMALIHDAVQLFARALRRLDSPLVDIKPLSCESKDNWGHGASLINFMKDGQSTLRGLTGIVQFDNEGFRSNIVLDIMELTEVGLMRVGSWNSTEGLNITRAMPPSVAHDSDSLQNRTFIVLTALSEPYGMLRRSSESLTGNDRFEGFGIQLIQELSLMLGFNYTFQLEQAYGSYNKETGEWNGMIRALQDRKADLAITDLTITSEREGAADFTMPFMSLGISILYKRPTKEAPKLFSFMSPFSLDVWVCMFSVYVGVSILLWIMGRLCPYEWNNPYPCIEEPDELENQFTLRNSMWFTIGSLMQQGSEIAPIAVSTRMVAGIWWFFTLIIVSSYTANLAAFLTVESLTSPFKNVRELANQNVIKYGAKAGGSTVNFFRDSTDPLYRKMYEYMDMNKAEVMTTSNEQGLEWVKTRNYAYFMESTSIEYYTERNCEVAQVGDLLDSKGYGIAMRKNSTIRNQLSTAVLKMQESGKLAKMKARWWKEEREGGKCAAVAGSGNPSSLNLGNVGGVFVVLVGGLVLSCFTATFELLCHVYEVSQKEKVPFRDVLLSEMRFITRCHGSTKTIRKYNSQEKEDSPQDEAHNFPLYGASPYGFNGNMKQPLT</sequence>
<feature type="domain" description="Ionotropic glutamate receptor L-glutamate and glycine-binding" evidence="18">
    <location>
        <begin position="404"/>
        <end position="467"/>
    </location>
</feature>
<dbReference type="InterPro" id="IPR001508">
    <property type="entry name" value="Iono_Glu_rcpt_met"/>
</dbReference>
<dbReference type="InterPro" id="IPR028082">
    <property type="entry name" value="Peripla_BP_I"/>
</dbReference>
<proteinExistence type="inferred from homology"/>
<feature type="transmembrane region" description="Helical" evidence="16">
    <location>
        <begin position="523"/>
        <end position="542"/>
    </location>
</feature>
<evidence type="ECO:0000256" key="15">
    <source>
        <dbReference type="ARBA" id="ARBA00034100"/>
    </source>
</evidence>
<evidence type="ECO:0000313" key="20">
    <source>
        <dbReference type="Proteomes" id="UP001148838"/>
    </source>
</evidence>
<dbReference type="Pfam" id="PF10613">
    <property type="entry name" value="Lig_chan-Glu_bd"/>
    <property type="match status" value="1"/>
</dbReference>
<evidence type="ECO:0000256" key="5">
    <source>
        <dbReference type="ARBA" id="ARBA00022692"/>
    </source>
</evidence>
<comment type="subcellular location">
    <subcellularLocation>
        <location evidence="1">Cell membrane</location>
        <topology evidence="1">Multi-pass membrane protein</topology>
    </subcellularLocation>
    <subcellularLocation>
        <location evidence="15">Postsynaptic cell membrane</location>
    </subcellularLocation>
</comment>
<protein>
    <submittedName>
        <fullName evidence="19">Uncharacterized protein</fullName>
    </submittedName>
</protein>
<name>A0ABQ8U3K4_PERAM</name>
<keyword evidence="20" id="KW-1185">Reference proteome</keyword>
<dbReference type="Proteomes" id="UP001148838">
    <property type="component" value="Unassembled WGS sequence"/>
</dbReference>
<dbReference type="Pfam" id="PF01094">
    <property type="entry name" value="ANF_receptor"/>
    <property type="match status" value="1"/>
</dbReference>
<feature type="transmembrane region" description="Helical" evidence="16">
    <location>
        <begin position="599"/>
        <end position="621"/>
    </location>
</feature>
<evidence type="ECO:0000256" key="4">
    <source>
        <dbReference type="ARBA" id="ARBA00022475"/>
    </source>
</evidence>
<dbReference type="InterPro" id="IPR019594">
    <property type="entry name" value="Glu/Gly-bd"/>
</dbReference>
<evidence type="ECO:0000256" key="2">
    <source>
        <dbReference type="ARBA" id="ARBA00008685"/>
    </source>
</evidence>
<dbReference type="SMART" id="SM00079">
    <property type="entry name" value="PBPe"/>
    <property type="match status" value="1"/>
</dbReference>
<evidence type="ECO:0000256" key="14">
    <source>
        <dbReference type="ARBA" id="ARBA00023303"/>
    </source>
</evidence>
<keyword evidence="5 16" id="KW-0812">Transmembrane</keyword>
<keyword evidence="4" id="KW-1003">Cell membrane</keyword>
<dbReference type="CDD" id="cd06382">
    <property type="entry name" value="PBP1_iGluR_Kainate"/>
    <property type="match status" value="1"/>
</dbReference>
<keyword evidence="8" id="KW-0406">Ion transport</keyword>
<evidence type="ECO:0000259" key="18">
    <source>
        <dbReference type="SMART" id="SM00918"/>
    </source>
</evidence>
<evidence type="ECO:0000256" key="1">
    <source>
        <dbReference type="ARBA" id="ARBA00004651"/>
    </source>
</evidence>